<reference evidence="1 2" key="1">
    <citation type="submission" date="2020-02" db="EMBL/GenBank/DDBJ databases">
        <title>Paenibacillus sp. nov., isolated from rhizosphere soil of tomato.</title>
        <authorList>
            <person name="Weon H.-Y."/>
            <person name="Lee S.A."/>
        </authorList>
    </citation>
    <scope>NUCLEOTIDE SEQUENCE [LARGE SCALE GENOMIC DNA]</scope>
    <source>
        <strain evidence="1 2">14171R-81</strain>
    </source>
</reference>
<dbReference type="EMBL" id="CP048286">
    <property type="protein sequence ID" value="QHW33685.1"/>
    <property type="molecule type" value="Genomic_DNA"/>
</dbReference>
<evidence type="ECO:0000313" key="2">
    <source>
        <dbReference type="Proteomes" id="UP000479114"/>
    </source>
</evidence>
<organism evidence="1 2">
    <name type="scientific">Paenibacillus rhizovicinus</name>
    <dbReference type="NCBI Taxonomy" id="2704463"/>
    <lineage>
        <taxon>Bacteria</taxon>
        <taxon>Bacillati</taxon>
        <taxon>Bacillota</taxon>
        <taxon>Bacilli</taxon>
        <taxon>Bacillales</taxon>
        <taxon>Paenibacillaceae</taxon>
        <taxon>Paenibacillus</taxon>
    </lineage>
</organism>
<name>A0A6C0P5F4_9BACL</name>
<dbReference type="KEGG" id="prz:GZH47_24730"/>
<protein>
    <submittedName>
        <fullName evidence="1">Uncharacterized protein</fullName>
    </submittedName>
</protein>
<proteinExistence type="predicted"/>
<sequence length="210" mass="24460">MFYQIKPMLRQLKIEDESGYWLEFIEQASGNTAKELTEFSEVSEKDIVQHELLQLPVSASEIDQRYWNSNPKYMRPFMHIPTIRDRMGYDLMTGPYLLIAEEMGQLLRNEGFIVDSSDWQNDEFYLINLATWWAWTRSSGMKATALRRNKCQAFGWALARGCHGFHGGFLNQTHRRAHLAIDNLEQREGEASPLRSIQILYGLFAYVGLK</sequence>
<dbReference type="AlphaFoldDB" id="A0A6C0P5F4"/>
<accession>A0A6C0P5F4</accession>
<keyword evidence="2" id="KW-1185">Reference proteome</keyword>
<gene>
    <name evidence="1" type="ORF">GZH47_24730</name>
</gene>
<dbReference type="RefSeq" id="WP_162643683.1">
    <property type="nucleotide sequence ID" value="NZ_CP048286.1"/>
</dbReference>
<dbReference type="Proteomes" id="UP000479114">
    <property type="component" value="Chromosome"/>
</dbReference>
<evidence type="ECO:0000313" key="1">
    <source>
        <dbReference type="EMBL" id="QHW33685.1"/>
    </source>
</evidence>